<sequence length="309" mass="35340">MKSMKPDVWNKLVVLGEKQGAIRLSDLALEMGLGPEETLVFLRQVFPAGTGIEIYHQNSECWVDIKGESIQYMLPLSPGEWMQIHKMLHANKTADTAVMHSLRKKVSENGPIKVVMELLNQLELWDQELNESEQYMVQQLDTAIVEKQLLCLATYDNRTFIVHPCRVLHLEGQLTLIAEDSNDHCLVVVPLKEVKDISMVPSSKLPQVSPYEVEEFISAVRTMNEKETRLILKIHDPGTTNLFPEHHFLGKPCMITNPNGDLIWAAYVEPCEALYDWLLTLGKNVEILDPVKFKDDYLIYCEEKLRKIA</sequence>
<dbReference type="RefSeq" id="WP_321393191.1">
    <property type="nucleotide sequence ID" value="NZ_CP139487.1"/>
</dbReference>
<name>A0AAX4HNC9_9BACT</name>
<proteinExistence type="predicted"/>
<accession>A0AAX4HNC9</accession>
<evidence type="ECO:0000313" key="2">
    <source>
        <dbReference type="Proteomes" id="UP001324634"/>
    </source>
</evidence>
<reference evidence="1 2" key="1">
    <citation type="submission" date="2023-11" db="EMBL/GenBank/DDBJ databases">
        <title>Peredibacter starrii A3.12.</title>
        <authorList>
            <person name="Mitchell R.J."/>
        </authorList>
    </citation>
    <scope>NUCLEOTIDE SEQUENCE [LARGE SCALE GENOMIC DNA]</scope>
    <source>
        <strain evidence="1 2">A3.12</strain>
    </source>
</reference>
<evidence type="ECO:0000313" key="1">
    <source>
        <dbReference type="EMBL" id="WPU64419.1"/>
    </source>
</evidence>
<dbReference type="KEGG" id="psti:SOO65_17130"/>
<organism evidence="1 2">
    <name type="scientific">Peredibacter starrii</name>
    <dbReference type="NCBI Taxonomy" id="28202"/>
    <lineage>
        <taxon>Bacteria</taxon>
        <taxon>Pseudomonadati</taxon>
        <taxon>Bdellovibrionota</taxon>
        <taxon>Bacteriovoracia</taxon>
        <taxon>Bacteriovoracales</taxon>
        <taxon>Bacteriovoracaceae</taxon>
        <taxon>Peredibacter</taxon>
    </lineage>
</organism>
<gene>
    <name evidence="1" type="ORF">SOO65_17130</name>
</gene>
<dbReference type="EMBL" id="CP139487">
    <property type="protein sequence ID" value="WPU64419.1"/>
    <property type="molecule type" value="Genomic_DNA"/>
</dbReference>
<keyword evidence="2" id="KW-1185">Reference proteome</keyword>
<protein>
    <submittedName>
        <fullName evidence="1">WYL domain-containing protein</fullName>
    </submittedName>
</protein>
<dbReference type="Proteomes" id="UP001324634">
    <property type="component" value="Chromosome"/>
</dbReference>
<dbReference type="AlphaFoldDB" id="A0AAX4HNC9"/>